<dbReference type="Pfam" id="PF08443">
    <property type="entry name" value="RimK"/>
    <property type="match status" value="1"/>
</dbReference>
<dbReference type="GO" id="GO:0016879">
    <property type="term" value="F:ligase activity, forming carbon-nitrogen bonds"/>
    <property type="evidence" value="ECO:0007669"/>
    <property type="project" value="TreeGrafter"/>
</dbReference>
<comment type="caution">
    <text evidence="2">The sequence shown here is derived from an EMBL/GenBank/DDBJ whole genome shotgun (WGS) entry which is preliminary data.</text>
</comment>
<sequence length="339" mass="39225">MKIAIQHREGGFTERWIAYCQKNSLDFLLVDCFKTDILNILRKEKVTHLMWHLNHASSKDLMVYPYVMNAAKNMCIKTFPNFNTRWHFDDKIAQKYLFESIGAPLVKSDVFYEREDALSFLNTSQLPLVAKLKRGAGSTNVKLIKSKAEGEEYIKRLFSEGIVSTAKALGNFDQKLRVAKQIKDPVKLIKKTIGFFKKNRRERTLANVEKGYVYFQEFMPNNEFDIRIIVVGEIAFGIRRFNKENDFRASGSGKIDFEVAKIDLETVKIAFDVTQKIGGQCLAFDFVYNLNKEPKIVEVCFGFSMKAYDACPGYWKKDLSFVEGTFIPQEFMMENFLNE</sequence>
<dbReference type="RefSeq" id="WP_111845442.1">
    <property type="nucleotide sequence ID" value="NZ_UEGI01000018.1"/>
</dbReference>
<dbReference type="PANTHER" id="PTHR21621">
    <property type="entry name" value="RIBOSOMAL PROTEIN S6 MODIFICATION PROTEIN"/>
    <property type="match status" value="1"/>
</dbReference>
<dbReference type="SUPFAM" id="SSF56059">
    <property type="entry name" value="Glutathione synthetase ATP-binding domain-like"/>
    <property type="match status" value="1"/>
</dbReference>
<dbReference type="Gene3D" id="3.30.470.20">
    <property type="entry name" value="ATP-grasp fold, B domain"/>
    <property type="match status" value="1"/>
</dbReference>
<dbReference type="PANTHER" id="PTHR21621:SF0">
    <property type="entry name" value="BETA-CITRYLGLUTAMATE SYNTHASE B-RELATED"/>
    <property type="match status" value="1"/>
</dbReference>
<dbReference type="AlphaFoldDB" id="A0A5C6Z2E5"/>
<name>A0A5C6Z2E5_9FLAO</name>
<dbReference type="Proteomes" id="UP000321497">
    <property type="component" value="Unassembled WGS sequence"/>
</dbReference>
<feature type="domain" description="ATP-grasp fold RimK-type" evidence="1">
    <location>
        <begin position="209"/>
        <end position="299"/>
    </location>
</feature>
<evidence type="ECO:0000313" key="3">
    <source>
        <dbReference type="Proteomes" id="UP000321497"/>
    </source>
</evidence>
<keyword evidence="3" id="KW-1185">Reference proteome</keyword>
<dbReference type="GO" id="GO:0005737">
    <property type="term" value="C:cytoplasm"/>
    <property type="evidence" value="ECO:0007669"/>
    <property type="project" value="TreeGrafter"/>
</dbReference>
<dbReference type="InterPro" id="IPR013815">
    <property type="entry name" value="ATP_grasp_subdomain_1"/>
</dbReference>
<organism evidence="2 3">
    <name type="scientific">Aequorivita antarctica</name>
    <dbReference type="NCBI Taxonomy" id="153266"/>
    <lineage>
        <taxon>Bacteria</taxon>
        <taxon>Pseudomonadati</taxon>
        <taxon>Bacteroidota</taxon>
        <taxon>Flavobacteriia</taxon>
        <taxon>Flavobacteriales</taxon>
        <taxon>Flavobacteriaceae</taxon>
        <taxon>Aequorivita</taxon>
    </lineage>
</organism>
<protein>
    <recommendedName>
        <fullName evidence="1">ATP-grasp fold RimK-type domain-containing protein</fullName>
    </recommendedName>
</protein>
<dbReference type="EMBL" id="VORT01000004">
    <property type="protein sequence ID" value="TXD73683.1"/>
    <property type="molecule type" value="Genomic_DNA"/>
</dbReference>
<dbReference type="GO" id="GO:0005524">
    <property type="term" value="F:ATP binding"/>
    <property type="evidence" value="ECO:0007669"/>
    <property type="project" value="InterPro"/>
</dbReference>
<dbReference type="Gene3D" id="3.30.1490.20">
    <property type="entry name" value="ATP-grasp fold, A domain"/>
    <property type="match status" value="1"/>
</dbReference>
<accession>A0A5C6Z2E5</accession>
<gene>
    <name evidence="2" type="ORF">ESU54_07935</name>
</gene>
<evidence type="ECO:0000313" key="2">
    <source>
        <dbReference type="EMBL" id="TXD73683.1"/>
    </source>
</evidence>
<evidence type="ECO:0000259" key="1">
    <source>
        <dbReference type="Pfam" id="PF08443"/>
    </source>
</evidence>
<dbReference type="OrthoDB" id="1704979at2"/>
<dbReference type="InterPro" id="IPR013651">
    <property type="entry name" value="ATP-grasp_RimK-type"/>
</dbReference>
<reference evidence="2 3" key="1">
    <citation type="submission" date="2019-08" db="EMBL/GenBank/DDBJ databases">
        <title>Genome of Aequorivita antarctica SW49 (type strain).</title>
        <authorList>
            <person name="Bowman J.P."/>
        </authorList>
    </citation>
    <scope>NUCLEOTIDE SEQUENCE [LARGE SCALE GENOMIC DNA]</scope>
    <source>
        <strain evidence="2 3">SW49</strain>
    </source>
</reference>
<proteinExistence type="predicted"/>